<organism evidence="1 2">
    <name type="scientific">Taklimakanibacter albus</name>
    <dbReference type="NCBI Taxonomy" id="2800327"/>
    <lineage>
        <taxon>Bacteria</taxon>
        <taxon>Pseudomonadati</taxon>
        <taxon>Pseudomonadota</taxon>
        <taxon>Alphaproteobacteria</taxon>
        <taxon>Hyphomicrobiales</taxon>
        <taxon>Aestuariivirgaceae</taxon>
        <taxon>Taklimakanibacter</taxon>
    </lineage>
</organism>
<keyword evidence="1" id="KW-0456">Lyase</keyword>
<keyword evidence="1" id="KW-0808">Transferase</keyword>
<dbReference type="EC" id="2.7.7.60" evidence="1"/>
<evidence type="ECO:0000313" key="2">
    <source>
        <dbReference type="Proteomes" id="UP000616151"/>
    </source>
</evidence>
<dbReference type="Proteomes" id="UP000616151">
    <property type="component" value="Unassembled WGS sequence"/>
</dbReference>
<gene>
    <name evidence="1" type="ORF">JHL16_09350</name>
</gene>
<comment type="caution">
    <text evidence="1">The sequence shown here is derived from an EMBL/GenBank/DDBJ whole genome shotgun (WGS) entry which is preliminary data.</text>
</comment>
<proteinExistence type="predicted"/>
<dbReference type="EMBL" id="JAENHL010000006">
    <property type="protein sequence ID" value="MBK1866556.1"/>
    <property type="molecule type" value="Genomic_DNA"/>
</dbReference>
<sequence length="386" mass="40410">MKIGAVVVAAGSGSRAGGEKPKQYQKIGGRPVLWWTLKALLDHPRIATIQTVIGPGQSDLFREAAGDLAVESPVVGGATRQDSCRLGLEALAGHGLTHVLIHDAARPFLSPDLIDRVITGLLVHDSAIPGIAVADTLKKASNGTIERTIDRSGLWAVQTPQGFAYAAICAAHEKAFKDGQTQLTDDAAVAEFAGLTVAVVPGEPENRKMTTQGDLADADRALNRSLTDIRTGMGVDIHPFAPGDHVMLCGVRIAHTHKLAGHSDADAALHALTDAILGAIGEGDIGTFFPPSDPQWKDAPSSIFLAKAVDLVRQRGGRVGNADIAILAEVPRISPHLAAMKASLSVLLGIGEDRIAIKATTTEQLGFVGRREGITAFANVIVRLPG</sequence>
<name>A0ACC5R256_9HYPH</name>
<reference evidence="1" key="1">
    <citation type="submission" date="2021-01" db="EMBL/GenBank/DDBJ databases">
        <authorList>
            <person name="Sun Q."/>
        </authorList>
    </citation>
    <scope>NUCLEOTIDE SEQUENCE</scope>
    <source>
        <strain evidence="1">YIM B02566</strain>
    </source>
</reference>
<protein>
    <submittedName>
        <fullName evidence="1">Bifunctional 2-C-methyl-D-erythritol 4-phosphate cytidylyltransferase/2-C-methyl-D-erythritol 2,4-cyclodiphosphate synthase</fullName>
        <ecNumber evidence="1">2.7.7.60</ecNumber>
        <ecNumber evidence="1">4.6.1.12</ecNumber>
    </submittedName>
</protein>
<keyword evidence="2" id="KW-1185">Reference proteome</keyword>
<keyword evidence="1" id="KW-0548">Nucleotidyltransferase</keyword>
<evidence type="ECO:0000313" key="1">
    <source>
        <dbReference type="EMBL" id="MBK1866556.1"/>
    </source>
</evidence>
<dbReference type="EC" id="4.6.1.12" evidence="1"/>
<accession>A0ACC5R256</accession>